<dbReference type="InterPro" id="IPR018750">
    <property type="entry name" value="DUF2306_membrane"/>
</dbReference>
<keyword evidence="1" id="KW-1133">Transmembrane helix</keyword>
<feature type="transmembrane region" description="Helical" evidence="1">
    <location>
        <begin position="89"/>
        <end position="107"/>
    </location>
</feature>
<feature type="transmembrane region" description="Helical" evidence="1">
    <location>
        <begin position="147"/>
        <end position="170"/>
    </location>
</feature>
<feature type="transmembrane region" description="Helical" evidence="1">
    <location>
        <begin position="113"/>
        <end position="135"/>
    </location>
</feature>
<feature type="transmembrane region" description="Helical" evidence="1">
    <location>
        <begin position="50"/>
        <end position="77"/>
    </location>
</feature>
<reference evidence="3" key="1">
    <citation type="submission" date="2019-12" db="EMBL/GenBank/DDBJ databases">
        <title>Complete genome of Terracaulis silvestris 0127_4.</title>
        <authorList>
            <person name="Vieira S."/>
            <person name="Riedel T."/>
            <person name="Sproer C."/>
            <person name="Pascual J."/>
            <person name="Boedeker C."/>
            <person name="Overmann J."/>
        </authorList>
    </citation>
    <scope>NUCLEOTIDE SEQUENCE [LARGE SCALE GENOMIC DNA]</scope>
    <source>
        <strain evidence="3">0127_4</strain>
    </source>
</reference>
<evidence type="ECO:0000313" key="3">
    <source>
        <dbReference type="Proteomes" id="UP000431269"/>
    </source>
</evidence>
<evidence type="ECO:0000313" key="2">
    <source>
        <dbReference type="EMBL" id="QGZ96941.1"/>
    </source>
</evidence>
<proteinExistence type="predicted"/>
<dbReference type="AlphaFoldDB" id="A0A6I6MS15"/>
<protein>
    <recommendedName>
        <fullName evidence="4">DUF2306 domain-containing protein</fullName>
    </recommendedName>
</protein>
<dbReference type="RefSeq" id="WP_158767723.1">
    <property type="nucleotide sequence ID" value="NZ_CP047045.1"/>
</dbReference>
<dbReference type="KEGG" id="tsv:DSM104635_03806"/>
<accession>A0A6I6MS15</accession>
<name>A0A6I6MS15_9CAUL</name>
<keyword evidence="1" id="KW-0812">Transmembrane</keyword>
<organism evidence="2 3">
    <name type="scientific">Terricaulis silvestris</name>
    <dbReference type="NCBI Taxonomy" id="2686094"/>
    <lineage>
        <taxon>Bacteria</taxon>
        <taxon>Pseudomonadati</taxon>
        <taxon>Pseudomonadota</taxon>
        <taxon>Alphaproteobacteria</taxon>
        <taxon>Caulobacterales</taxon>
        <taxon>Caulobacteraceae</taxon>
        <taxon>Terricaulis</taxon>
    </lineage>
</organism>
<keyword evidence="3" id="KW-1185">Reference proteome</keyword>
<evidence type="ECO:0008006" key="4">
    <source>
        <dbReference type="Google" id="ProtNLM"/>
    </source>
</evidence>
<dbReference type="Pfam" id="PF10067">
    <property type="entry name" value="DUF2306"/>
    <property type="match status" value="1"/>
</dbReference>
<evidence type="ECO:0000256" key="1">
    <source>
        <dbReference type="SAM" id="Phobius"/>
    </source>
</evidence>
<keyword evidence="1" id="KW-0472">Membrane</keyword>
<dbReference type="EMBL" id="CP047045">
    <property type="protein sequence ID" value="QGZ96941.1"/>
    <property type="molecule type" value="Genomic_DNA"/>
</dbReference>
<gene>
    <name evidence="2" type="ORF">DSM104635_03806</name>
</gene>
<feature type="transmembrane region" description="Helical" evidence="1">
    <location>
        <begin position="12"/>
        <end position="30"/>
    </location>
</feature>
<sequence length="175" mass="18875">MAETNPTAKRASWIGWAVLVAVLVAALYPLRAELGAAFANVAPHAPDWTLWIALPLTIKLHILAALTALGVGTVILFKPKGTGFHKTLGWTWVIAMATTAVSSLFITGLNGNFYSFIHLLSGWTIIGLPMAIFAIRNRKVDAHKRAMTGMFVGGLLIAGVLTFLPGRFMFEFLLG</sequence>
<dbReference type="Proteomes" id="UP000431269">
    <property type="component" value="Chromosome"/>
</dbReference>